<evidence type="ECO:0000313" key="1">
    <source>
        <dbReference type="EMBL" id="EHL08028.1"/>
    </source>
</evidence>
<dbReference type="InterPro" id="IPR052411">
    <property type="entry name" value="c-mor_Regulatory_Protein"/>
</dbReference>
<dbReference type="PANTHER" id="PTHR37812">
    <property type="entry name" value="MU-LIKE PROPHAGE FLUMU PROTEIN C"/>
    <property type="match status" value="1"/>
</dbReference>
<evidence type="ECO:0008006" key="3">
    <source>
        <dbReference type="Google" id="ProtNLM"/>
    </source>
</evidence>
<comment type="caution">
    <text evidence="1">The sequence shown here is derived from an EMBL/GenBank/DDBJ whole genome shotgun (WGS) entry which is preliminary data.</text>
</comment>
<dbReference type="Proteomes" id="UP000004416">
    <property type="component" value="Unassembled WGS sequence"/>
</dbReference>
<name>G9XKE2_DESHA</name>
<reference evidence="1 2" key="1">
    <citation type="submission" date="2011-08" db="EMBL/GenBank/DDBJ databases">
        <authorList>
            <person name="Weinstock G."/>
            <person name="Sodergren E."/>
            <person name="Clifton S."/>
            <person name="Fulton L."/>
            <person name="Fulton B."/>
            <person name="Courtney L."/>
            <person name="Fronick C."/>
            <person name="Harrison M."/>
            <person name="Strong C."/>
            <person name="Farmer C."/>
            <person name="Delahaunty K."/>
            <person name="Markovic C."/>
            <person name="Hall O."/>
            <person name="Minx P."/>
            <person name="Tomlinson C."/>
            <person name="Mitreva M."/>
            <person name="Hou S."/>
            <person name="Chen J."/>
            <person name="Wollam A."/>
            <person name="Pepin K.H."/>
            <person name="Johnson M."/>
            <person name="Bhonagiri V."/>
            <person name="Zhang X."/>
            <person name="Suruliraj S."/>
            <person name="Warren W."/>
            <person name="Chinwalla A."/>
            <person name="Mardis E.R."/>
            <person name="Wilson R.K."/>
        </authorList>
    </citation>
    <scope>NUCLEOTIDE SEQUENCE [LARGE SCALE GENOMIC DNA]</scope>
    <source>
        <strain evidence="1 2">DP7</strain>
    </source>
</reference>
<dbReference type="InterPro" id="IPR009057">
    <property type="entry name" value="Homeodomain-like_sf"/>
</dbReference>
<dbReference type="PANTHER" id="PTHR37812:SF1">
    <property type="entry name" value="MU-LIKE PROPHAGE FLUMU PROTEIN C"/>
    <property type="match status" value="1"/>
</dbReference>
<dbReference type="EMBL" id="AFZX01000032">
    <property type="protein sequence ID" value="EHL08028.1"/>
    <property type="molecule type" value="Genomic_DNA"/>
</dbReference>
<organism evidence="1 2">
    <name type="scientific">Desulfitobacterium hafniense DP7</name>
    <dbReference type="NCBI Taxonomy" id="537010"/>
    <lineage>
        <taxon>Bacteria</taxon>
        <taxon>Bacillati</taxon>
        <taxon>Bacillota</taxon>
        <taxon>Clostridia</taxon>
        <taxon>Eubacteriales</taxon>
        <taxon>Desulfitobacteriaceae</taxon>
        <taxon>Desulfitobacterium</taxon>
    </lineage>
</organism>
<dbReference type="AlphaFoldDB" id="G9XKE2"/>
<protein>
    <recommendedName>
        <fullName evidence="3">Mor transcription activator domain-containing protein</fullName>
    </recommendedName>
</protein>
<evidence type="ECO:0000313" key="2">
    <source>
        <dbReference type="Proteomes" id="UP000004416"/>
    </source>
</evidence>
<dbReference type="HOGENOM" id="CLU_159841_0_0_9"/>
<dbReference type="SUPFAM" id="SSF46689">
    <property type="entry name" value="Homeodomain-like"/>
    <property type="match status" value="1"/>
</dbReference>
<dbReference type="NCBIfam" id="NF040785">
    <property type="entry name" value="CD3324_fam"/>
    <property type="match status" value="1"/>
</dbReference>
<dbReference type="InterPro" id="IPR049739">
    <property type="entry name" value="YraL-like"/>
</dbReference>
<sequence length="105" mass="12413">MSYAAFFEPIFRRRFMEYQNAKNILPEKLIDEIQKYIQGQTLYIPRKTSHKTGWGEMNGTKAALRERNQSIMRLYRVGSRIEDIAAQYYLSPDSVRKIVSTQNMD</sequence>
<dbReference type="PATRIC" id="fig|537010.4.peg.1320"/>
<proteinExistence type="predicted"/>
<accession>G9XKE2</accession>
<gene>
    <name evidence="1" type="ORF">HMPREF0322_01425</name>
</gene>